<accession>A0A9J6AL54</accession>
<protein>
    <submittedName>
        <fullName evidence="1">Uncharacterized protein</fullName>
    </submittedName>
</protein>
<comment type="caution">
    <text evidence="1">The sequence shown here is derived from an EMBL/GenBank/DDBJ whole genome shotgun (WGS) entry which is preliminary data.</text>
</comment>
<name>A0A9J6AL54_SOLCO</name>
<gene>
    <name evidence="1" type="ORF">H5410_010363</name>
</gene>
<reference evidence="1 2" key="1">
    <citation type="submission" date="2020-09" db="EMBL/GenBank/DDBJ databases">
        <title>De no assembly of potato wild relative species, Solanum commersonii.</title>
        <authorList>
            <person name="Cho K."/>
        </authorList>
    </citation>
    <scope>NUCLEOTIDE SEQUENCE [LARGE SCALE GENOMIC DNA]</scope>
    <source>
        <strain evidence="1">LZ3.2</strain>
        <tissue evidence="1">Leaf</tissue>
    </source>
</reference>
<dbReference type="Proteomes" id="UP000824120">
    <property type="component" value="Chromosome 2"/>
</dbReference>
<keyword evidence="2" id="KW-1185">Reference proteome</keyword>
<evidence type="ECO:0000313" key="1">
    <source>
        <dbReference type="EMBL" id="KAG5625145.1"/>
    </source>
</evidence>
<evidence type="ECO:0000313" key="2">
    <source>
        <dbReference type="Proteomes" id="UP000824120"/>
    </source>
</evidence>
<dbReference type="AlphaFoldDB" id="A0A9J6AL54"/>
<sequence length="87" mass="10026">MAKCHTIKTIDRSFRDIMDVNQSFGGKAMRKSTSRHMQASVDPVLSKARLKRAKVLKQGSKRVERFALLYVHFSVVIKLLRQTFTCQ</sequence>
<dbReference type="EMBL" id="JACXVP010000002">
    <property type="protein sequence ID" value="KAG5625145.1"/>
    <property type="molecule type" value="Genomic_DNA"/>
</dbReference>
<proteinExistence type="predicted"/>
<organism evidence="1 2">
    <name type="scientific">Solanum commersonii</name>
    <name type="common">Commerson's wild potato</name>
    <name type="synonym">Commerson's nightshade</name>
    <dbReference type="NCBI Taxonomy" id="4109"/>
    <lineage>
        <taxon>Eukaryota</taxon>
        <taxon>Viridiplantae</taxon>
        <taxon>Streptophyta</taxon>
        <taxon>Embryophyta</taxon>
        <taxon>Tracheophyta</taxon>
        <taxon>Spermatophyta</taxon>
        <taxon>Magnoliopsida</taxon>
        <taxon>eudicotyledons</taxon>
        <taxon>Gunneridae</taxon>
        <taxon>Pentapetalae</taxon>
        <taxon>asterids</taxon>
        <taxon>lamiids</taxon>
        <taxon>Solanales</taxon>
        <taxon>Solanaceae</taxon>
        <taxon>Solanoideae</taxon>
        <taxon>Solaneae</taxon>
        <taxon>Solanum</taxon>
    </lineage>
</organism>